<evidence type="ECO:0000256" key="1">
    <source>
        <dbReference type="SAM" id="MobiDB-lite"/>
    </source>
</evidence>
<sequence>MKPKMLMELKKKVFIGWMKTKTIPGLKKKGLHKVDEDQNNNEAREKRSS</sequence>
<proteinExistence type="predicted"/>
<accession>A0ABT9ZAN3</accession>
<protein>
    <submittedName>
        <fullName evidence="2">Uncharacterized protein</fullName>
    </submittedName>
</protein>
<reference evidence="2 3" key="1">
    <citation type="submission" date="2023-07" db="EMBL/GenBank/DDBJ databases">
        <title>Genomic Encyclopedia of Type Strains, Phase IV (KMG-IV): sequencing the most valuable type-strain genomes for metagenomic binning, comparative biology and taxonomic classification.</title>
        <authorList>
            <person name="Goeker M."/>
        </authorList>
    </citation>
    <scope>NUCLEOTIDE SEQUENCE [LARGE SCALE GENOMIC DNA]</scope>
    <source>
        <strain evidence="2 3">DSM 29005</strain>
    </source>
</reference>
<organism evidence="2 3">
    <name type="scientific">Metabacillus malikii</name>
    <dbReference type="NCBI Taxonomy" id="1504265"/>
    <lineage>
        <taxon>Bacteria</taxon>
        <taxon>Bacillati</taxon>
        <taxon>Bacillota</taxon>
        <taxon>Bacilli</taxon>
        <taxon>Bacillales</taxon>
        <taxon>Bacillaceae</taxon>
        <taxon>Metabacillus</taxon>
    </lineage>
</organism>
<evidence type="ECO:0000313" key="2">
    <source>
        <dbReference type="EMBL" id="MDQ0229314.1"/>
    </source>
</evidence>
<dbReference type="Proteomes" id="UP001234495">
    <property type="component" value="Unassembled WGS sequence"/>
</dbReference>
<evidence type="ECO:0000313" key="3">
    <source>
        <dbReference type="Proteomes" id="UP001234495"/>
    </source>
</evidence>
<feature type="region of interest" description="Disordered" evidence="1">
    <location>
        <begin position="28"/>
        <end position="49"/>
    </location>
</feature>
<feature type="compositionally biased region" description="Basic and acidic residues" evidence="1">
    <location>
        <begin position="32"/>
        <end position="49"/>
    </location>
</feature>
<gene>
    <name evidence="2" type="ORF">J2S19_000565</name>
</gene>
<dbReference type="EMBL" id="JAUSUD010000002">
    <property type="protein sequence ID" value="MDQ0229314.1"/>
    <property type="molecule type" value="Genomic_DNA"/>
</dbReference>
<name>A0ABT9ZAN3_9BACI</name>
<keyword evidence="3" id="KW-1185">Reference proteome</keyword>
<comment type="caution">
    <text evidence="2">The sequence shown here is derived from an EMBL/GenBank/DDBJ whole genome shotgun (WGS) entry which is preliminary data.</text>
</comment>